<evidence type="ECO:0008006" key="3">
    <source>
        <dbReference type="Google" id="ProtNLM"/>
    </source>
</evidence>
<organism evidence="1 2">
    <name type="scientific">Araneus ventricosus</name>
    <name type="common">Orbweaver spider</name>
    <name type="synonym">Epeira ventricosa</name>
    <dbReference type="NCBI Taxonomy" id="182803"/>
    <lineage>
        <taxon>Eukaryota</taxon>
        <taxon>Metazoa</taxon>
        <taxon>Ecdysozoa</taxon>
        <taxon>Arthropoda</taxon>
        <taxon>Chelicerata</taxon>
        <taxon>Arachnida</taxon>
        <taxon>Araneae</taxon>
        <taxon>Araneomorphae</taxon>
        <taxon>Entelegynae</taxon>
        <taxon>Araneoidea</taxon>
        <taxon>Araneidae</taxon>
        <taxon>Araneus</taxon>
    </lineage>
</organism>
<dbReference type="Proteomes" id="UP000499080">
    <property type="component" value="Unassembled WGS sequence"/>
</dbReference>
<proteinExistence type="predicted"/>
<accession>A0A4Y2HLP3</accession>
<dbReference type="OrthoDB" id="6435860at2759"/>
<evidence type="ECO:0000313" key="1">
    <source>
        <dbReference type="EMBL" id="GBM66257.1"/>
    </source>
</evidence>
<sequence>MKPILKKSTKYLQIPWQEQWDSETNNKLHAVKPLVQLWPSLTNWKADNLITCLRIGHTRFTHLHLFFGEQPPMCSRCNCHMLVHHILLECPNFNTKRLQFYKTSPISLTKLLGETPHVQIFAF</sequence>
<dbReference type="AlphaFoldDB" id="A0A4Y2HLP3"/>
<reference evidence="1 2" key="1">
    <citation type="journal article" date="2019" name="Sci. Rep.">
        <title>Orb-weaving spider Araneus ventricosus genome elucidates the spidroin gene catalogue.</title>
        <authorList>
            <person name="Kono N."/>
            <person name="Nakamura H."/>
            <person name="Ohtoshi R."/>
            <person name="Moran D.A.P."/>
            <person name="Shinohara A."/>
            <person name="Yoshida Y."/>
            <person name="Fujiwara M."/>
            <person name="Mori M."/>
            <person name="Tomita M."/>
            <person name="Arakawa K."/>
        </authorList>
    </citation>
    <scope>NUCLEOTIDE SEQUENCE [LARGE SCALE GENOMIC DNA]</scope>
</reference>
<name>A0A4Y2HLP3_ARAVE</name>
<protein>
    <recommendedName>
        <fullName evidence="3">Reverse transcriptase zinc-binding domain-containing protein</fullName>
    </recommendedName>
</protein>
<evidence type="ECO:0000313" key="2">
    <source>
        <dbReference type="Proteomes" id="UP000499080"/>
    </source>
</evidence>
<keyword evidence="2" id="KW-1185">Reference proteome</keyword>
<comment type="caution">
    <text evidence="1">The sequence shown here is derived from an EMBL/GenBank/DDBJ whole genome shotgun (WGS) entry which is preliminary data.</text>
</comment>
<dbReference type="EMBL" id="BGPR01002014">
    <property type="protein sequence ID" value="GBM66257.1"/>
    <property type="molecule type" value="Genomic_DNA"/>
</dbReference>
<gene>
    <name evidence="1" type="ORF">AVEN_35535_1</name>
</gene>